<reference evidence="1" key="1">
    <citation type="submission" date="2021-02" db="EMBL/GenBank/DDBJ databases">
        <authorList>
            <person name="Dougan E. K."/>
            <person name="Rhodes N."/>
            <person name="Thang M."/>
            <person name="Chan C."/>
        </authorList>
    </citation>
    <scope>NUCLEOTIDE SEQUENCE</scope>
</reference>
<proteinExistence type="predicted"/>
<organism evidence="1 2">
    <name type="scientific">Polarella glacialis</name>
    <name type="common">Dinoflagellate</name>
    <dbReference type="NCBI Taxonomy" id="89957"/>
    <lineage>
        <taxon>Eukaryota</taxon>
        <taxon>Sar</taxon>
        <taxon>Alveolata</taxon>
        <taxon>Dinophyceae</taxon>
        <taxon>Suessiales</taxon>
        <taxon>Suessiaceae</taxon>
        <taxon>Polarella</taxon>
    </lineage>
</organism>
<sequence>VGLEFRWVRFQEPGRFSVAVVCNDSSSQRTAFVSQQAPASADPAWAFNGLKLDVRGGSCEVFIRFYRDAELAGDSRALLKIGVPFCSCSFQVLQADLAPQVRCLPLVGKQEGNEWHEIG</sequence>
<protein>
    <submittedName>
        <fullName evidence="1">Uncharacterized protein</fullName>
    </submittedName>
</protein>
<dbReference type="EMBL" id="CAJNNW010032287">
    <property type="protein sequence ID" value="CAE8712203.1"/>
    <property type="molecule type" value="Genomic_DNA"/>
</dbReference>
<dbReference type="AlphaFoldDB" id="A0A813KT15"/>
<feature type="non-terminal residue" evidence="1">
    <location>
        <position position="119"/>
    </location>
</feature>
<evidence type="ECO:0000313" key="2">
    <source>
        <dbReference type="Proteomes" id="UP000626109"/>
    </source>
</evidence>
<evidence type="ECO:0000313" key="1">
    <source>
        <dbReference type="EMBL" id="CAE8712203.1"/>
    </source>
</evidence>
<gene>
    <name evidence="1" type="ORF">PGLA2088_LOCUS36915</name>
</gene>
<name>A0A813KT15_POLGL</name>
<accession>A0A813KT15</accession>
<feature type="non-terminal residue" evidence="1">
    <location>
        <position position="1"/>
    </location>
</feature>
<dbReference type="Proteomes" id="UP000626109">
    <property type="component" value="Unassembled WGS sequence"/>
</dbReference>
<comment type="caution">
    <text evidence="1">The sequence shown here is derived from an EMBL/GenBank/DDBJ whole genome shotgun (WGS) entry which is preliminary data.</text>
</comment>